<dbReference type="Pfam" id="PF13186">
    <property type="entry name" value="SPASM"/>
    <property type="match status" value="1"/>
</dbReference>
<dbReference type="CDD" id="cd01335">
    <property type="entry name" value="Radical_SAM"/>
    <property type="match status" value="1"/>
</dbReference>
<dbReference type="InterPro" id="IPR023885">
    <property type="entry name" value="4Fe4S-binding_SPASM_dom"/>
</dbReference>
<dbReference type="PANTHER" id="PTHR11228:SF7">
    <property type="entry name" value="PQQA PEPTIDE CYCLASE"/>
    <property type="match status" value="1"/>
</dbReference>
<gene>
    <name evidence="4" type="ORF">I6U48_04875</name>
</gene>
<evidence type="ECO:0000259" key="3">
    <source>
        <dbReference type="PROSITE" id="PS51918"/>
    </source>
</evidence>
<dbReference type="CDD" id="cd21109">
    <property type="entry name" value="SPASM"/>
    <property type="match status" value="1"/>
</dbReference>
<comment type="cofactor">
    <cofactor evidence="1">
        <name>[4Fe-4S] cluster</name>
        <dbReference type="ChEBI" id="CHEBI:49883"/>
    </cofactor>
</comment>
<dbReference type="AlphaFoldDB" id="A0A949THC3"/>
<dbReference type="SFLD" id="SFLDG01067">
    <property type="entry name" value="SPASM/twitch_domain_containing"/>
    <property type="match status" value="1"/>
</dbReference>
<dbReference type="PROSITE" id="PS51918">
    <property type="entry name" value="RADICAL_SAM"/>
    <property type="match status" value="1"/>
</dbReference>
<protein>
    <submittedName>
        <fullName evidence="4">Radical SAM protein</fullName>
    </submittedName>
</protein>
<evidence type="ECO:0000256" key="2">
    <source>
        <dbReference type="ARBA" id="ARBA00022485"/>
    </source>
</evidence>
<dbReference type="GO" id="GO:0051536">
    <property type="term" value="F:iron-sulfur cluster binding"/>
    <property type="evidence" value="ECO:0007669"/>
    <property type="project" value="InterPro"/>
</dbReference>
<dbReference type="Proteomes" id="UP000694308">
    <property type="component" value="Unassembled WGS sequence"/>
</dbReference>
<reference evidence="4" key="1">
    <citation type="submission" date="2020-12" db="EMBL/GenBank/DDBJ databases">
        <title>Clostridium thailandense sp. nov., a novel acetogenic bacterium isolated from peat land soil in Thailand.</title>
        <authorList>
            <person name="Chaikitkaew S."/>
            <person name="Birkeland N.K."/>
        </authorList>
    </citation>
    <scope>NUCLEOTIDE SEQUENCE</scope>
    <source>
        <strain evidence="4">PL3</strain>
    </source>
</reference>
<dbReference type="EMBL" id="JAEEGC010000021">
    <property type="protein sequence ID" value="MBV7272250.1"/>
    <property type="molecule type" value="Genomic_DNA"/>
</dbReference>
<dbReference type="RefSeq" id="WP_218319282.1">
    <property type="nucleotide sequence ID" value="NZ_JAEEGC010000021.1"/>
</dbReference>
<evidence type="ECO:0000313" key="4">
    <source>
        <dbReference type="EMBL" id="MBV7272250.1"/>
    </source>
</evidence>
<organism evidence="4 5">
    <name type="scientific">Clostridium thailandense</name>
    <dbReference type="NCBI Taxonomy" id="2794346"/>
    <lineage>
        <taxon>Bacteria</taxon>
        <taxon>Bacillati</taxon>
        <taxon>Bacillota</taxon>
        <taxon>Clostridia</taxon>
        <taxon>Eubacteriales</taxon>
        <taxon>Clostridiaceae</taxon>
        <taxon>Clostridium</taxon>
    </lineage>
</organism>
<accession>A0A949THC3</accession>
<dbReference type="InterPro" id="IPR034391">
    <property type="entry name" value="AdoMet-like_SPASM_containing"/>
</dbReference>
<keyword evidence="2" id="KW-0408">Iron</keyword>
<keyword evidence="5" id="KW-1185">Reference proteome</keyword>
<evidence type="ECO:0000313" key="5">
    <source>
        <dbReference type="Proteomes" id="UP000694308"/>
    </source>
</evidence>
<dbReference type="SFLD" id="SFLDG01387">
    <property type="entry name" value="BtrN-like_SPASM_domain_contain"/>
    <property type="match status" value="1"/>
</dbReference>
<keyword evidence="2" id="KW-0004">4Fe-4S</keyword>
<comment type="caution">
    <text evidence="4">The sequence shown here is derived from an EMBL/GenBank/DDBJ whole genome shotgun (WGS) entry which is preliminary data.</text>
</comment>
<dbReference type="PANTHER" id="PTHR11228">
    <property type="entry name" value="RADICAL SAM DOMAIN PROTEIN"/>
    <property type="match status" value="1"/>
</dbReference>
<keyword evidence="2" id="KW-0411">Iron-sulfur</keyword>
<dbReference type="InterPro" id="IPR050377">
    <property type="entry name" value="Radical_SAM_PqqE_MftC-like"/>
</dbReference>
<keyword evidence="2" id="KW-0479">Metal-binding</keyword>
<proteinExistence type="predicted"/>
<dbReference type="SFLD" id="SFLDS00029">
    <property type="entry name" value="Radical_SAM"/>
    <property type="match status" value="1"/>
</dbReference>
<evidence type="ECO:0000256" key="1">
    <source>
        <dbReference type="ARBA" id="ARBA00001966"/>
    </source>
</evidence>
<dbReference type="InterPro" id="IPR007197">
    <property type="entry name" value="rSAM"/>
</dbReference>
<dbReference type="Pfam" id="PF04055">
    <property type="entry name" value="Radical_SAM"/>
    <property type="match status" value="1"/>
</dbReference>
<sequence>MTLINKKFPPSIALETTNYCNLSCNFCGHSKMSRPKGFMDIKTYKKIINEIAQEDENTCLWMEFYGEPLLLKYKLVYFIRYAKDKGLKNVYLNTNGLLLDEEISQAIIDSGVDKIVVSLDAYYEETYLKIRNNDNFQKVKNNIIKLIEIKNNLNPSLKIEVQLIQLPNVHKDDEEEKFVSYWKSKGANVKLKEYITWNGALEIEGMRHKERYPCGWLFKTMAIAWNGDVVQCSCDFDGKYIAGNIKKSSISYLWNGNLKSIRNLHLQGKFSEIPICEKCRDWDSYYISELEDAMLCQKK</sequence>
<name>A0A949THC3_9CLOT</name>
<feature type="domain" description="Radical SAM core" evidence="3">
    <location>
        <begin position="6"/>
        <end position="228"/>
    </location>
</feature>
<dbReference type="GO" id="GO:0003824">
    <property type="term" value="F:catalytic activity"/>
    <property type="evidence" value="ECO:0007669"/>
    <property type="project" value="InterPro"/>
</dbReference>